<gene>
    <name evidence="25" type="ORF">JO379_004823</name>
</gene>
<evidence type="ECO:0000256" key="22">
    <source>
        <dbReference type="ARBA" id="ARBA00032743"/>
    </source>
</evidence>
<evidence type="ECO:0000256" key="19">
    <source>
        <dbReference type="ARBA" id="ARBA00031825"/>
    </source>
</evidence>
<evidence type="ECO:0000256" key="10">
    <source>
        <dbReference type="ARBA" id="ARBA00022679"/>
    </source>
</evidence>
<protein>
    <recommendedName>
        <fullName evidence="7">Phosphatidate cytidylyltransferase</fullName>
        <ecNumber evidence="6">2.7.7.41</ecNumber>
    </recommendedName>
    <alternativeName>
        <fullName evidence="20">CDP-DAG synthase</fullName>
    </alternativeName>
    <alternativeName>
        <fullName evidence="22">CDP-DG synthase</fullName>
    </alternativeName>
    <alternativeName>
        <fullName evidence="18">CDP-diacylglycerol synthase</fullName>
    </alternativeName>
    <alternativeName>
        <fullName evidence="21">CDP-diglyceride pyrophosphorylase</fullName>
    </alternativeName>
    <alternativeName>
        <fullName evidence="23">CDP-diglyceride synthase</fullName>
    </alternativeName>
    <alternativeName>
        <fullName evidence="19">CTP:phosphatidate cytidylyltransferase</fullName>
    </alternativeName>
</protein>
<keyword evidence="13 24" id="KW-1133">Transmembrane helix</keyword>
<dbReference type="EC" id="2.7.7.41" evidence="6"/>
<dbReference type="EMBL" id="JAGIOH010000001">
    <property type="protein sequence ID" value="MBP2405354.1"/>
    <property type="molecule type" value="Genomic_DNA"/>
</dbReference>
<keyword evidence="11 24" id="KW-0812">Transmembrane</keyword>
<comment type="subcellular location">
    <subcellularLocation>
        <location evidence="2">Cell membrane</location>
        <topology evidence="2">Multi-pass membrane protein</topology>
    </subcellularLocation>
</comment>
<evidence type="ECO:0000256" key="24">
    <source>
        <dbReference type="SAM" id="Phobius"/>
    </source>
</evidence>
<dbReference type="PANTHER" id="PTHR46382">
    <property type="entry name" value="PHOSPHATIDATE CYTIDYLYLTRANSFERASE"/>
    <property type="match status" value="1"/>
</dbReference>
<evidence type="ECO:0000256" key="6">
    <source>
        <dbReference type="ARBA" id="ARBA00012487"/>
    </source>
</evidence>
<reference evidence="25 26" key="1">
    <citation type="submission" date="2021-03" db="EMBL/GenBank/DDBJ databases">
        <title>Sequencing the genomes of 1000 actinobacteria strains.</title>
        <authorList>
            <person name="Klenk H.-P."/>
        </authorList>
    </citation>
    <scope>NUCLEOTIDE SEQUENCE [LARGE SCALE GENOMIC DNA]</scope>
    <source>
        <strain evidence="25 26">DSM 41480</strain>
    </source>
</reference>
<organism evidence="25 26">
    <name type="scientific">Streptomyces syringium</name>
    <dbReference type="NCBI Taxonomy" id="76729"/>
    <lineage>
        <taxon>Bacteria</taxon>
        <taxon>Bacillati</taxon>
        <taxon>Actinomycetota</taxon>
        <taxon>Actinomycetes</taxon>
        <taxon>Kitasatosporales</taxon>
        <taxon>Streptomycetaceae</taxon>
        <taxon>Streptomyces</taxon>
    </lineage>
</organism>
<evidence type="ECO:0000256" key="7">
    <source>
        <dbReference type="ARBA" id="ARBA00019373"/>
    </source>
</evidence>
<keyword evidence="8" id="KW-1003">Cell membrane</keyword>
<feature type="transmembrane region" description="Helical" evidence="24">
    <location>
        <begin position="268"/>
        <end position="293"/>
    </location>
</feature>
<comment type="caution">
    <text evidence="25">The sequence shown here is derived from an EMBL/GenBank/DDBJ whole genome shotgun (WGS) entry which is preliminary data.</text>
</comment>
<evidence type="ECO:0000256" key="23">
    <source>
        <dbReference type="ARBA" id="ARBA00033406"/>
    </source>
</evidence>
<evidence type="ECO:0000256" key="18">
    <source>
        <dbReference type="ARBA" id="ARBA00029893"/>
    </source>
</evidence>
<keyword evidence="17" id="KW-1208">Phospholipid metabolism</keyword>
<feature type="transmembrane region" description="Helical" evidence="24">
    <location>
        <begin position="14"/>
        <end position="33"/>
    </location>
</feature>
<evidence type="ECO:0000256" key="4">
    <source>
        <dbReference type="ARBA" id="ARBA00005189"/>
    </source>
</evidence>
<evidence type="ECO:0000256" key="20">
    <source>
        <dbReference type="ARBA" id="ARBA00032253"/>
    </source>
</evidence>
<evidence type="ECO:0000256" key="12">
    <source>
        <dbReference type="ARBA" id="ARBA00022695"/>
    </source>
</evidence>
<feature type="transmembrane region" description="Helical" evidence="24">
    <location>
        <begin position="238"/>
        <end position="256"/>
    </location>
</feature>
<dbReference type="Proteomes" id="UP001519291">
    <property type="component" value="Unassembled WGS sequence"/>
</dbReference>
<keyword evidence="26" id="KW-1185">Reference proteome</keyword>
<keyword evidence="14" id="KW-0443">Lipid metabolism</keyword>
<proteinExistence type="inferred from homology"/>
<accession>A0ABS4Y974</accession>
<comment type="similarity">
    <text evidence="5">Belongs to the CDS family.</text>
</comment>
<feature type="transmembrane region" description="Helical" evidence="24">
    <location>
        <begin position="214"/>
        <end position="232"/>
    </location>
</feature>
<name>A0ABS4Y974_9ACTN</name>
<comment type="pathway">
    <text evidence="3">Phospholipid metabolism; CDP-diacylglycerol biosynthesis; CDP-diacylglycerol from sn-glycerol 3-phosphate: step 3/3.</text>
</comment>
<evidence type="ECO:0000256" key="21">
    <source>
        <dbReference type="ARBA" id="ARBA00032396"/>
    </source>
</evidence>
<comment type="catalytic activity">
    <reaction evidence="1">
        <text>a 1,2-diacyl-sn-glycero-3-phosphate + CTP + H(+) = a CDP-1,2-diacyl-sn-glycerol + diphosphate</text>
        <dbReference type="Rhea" id="RHEA:16229"/>
        <dbReference type="ChEBI" id="CHEBI:15378"/>
        <dbReference type="ChEBI" id="CHEBI:33019"/>
        <dbReference type="ChEBI" id="CHEBI:37563"/>
        <dbReference type="ChEBI" id="CHEBI:58332"/>
        <dbReference type="ChEBI" id="CHEBI:58608"/>
        <dbReference type="EC" id="2.7.7.41"/>
    </reaction>
</comment>
<keyword evidence="15 24" id="KW-0472">Membrane</keyword>
<evidence type="ECO:0000256" key="3">
    <source>
        <dbReference type="ARBA" id="ARBA00005119"/>
    </source>
</evidence>
<evidence type="ECO:0000256" key="11">
    <source>
        <dbReference type="ARBA" id="ARBA00022692"/>
    </source>
</evidence>
<evidence type="ECO:0000256" key="9">
    <source>
        <dbReference type="ARBA" id="ARBA00022516"/>
    </source>
</evidence>
<dbReference type="RefSeq" id="WP_130880077.1">
    <property type="nucleotide sequence ID" value="NZ_JAGIOH010000001.1"/>
</dbReference>
<keyword evidence="10 25" id="KW-0808">Transferase</keyword>
<feature type="transmembrane region" description="Helical" evidence="24">
    <location>
        <begin position="150"/>
        <end position="168"/>
    </location>
</feature>
<evidence type="ECO:0000313" key="25">
    <source>
        <dbReference type="EMBL" id="MBP2405354.1"/>
    </source>
</evidence>
<evidence type="ECO:0000313" key="26">
    <source>
        <dbReference type="Proteomes" id="UP001519291"/>
    </source>
</evidence>
<evidence type="ECO:0000256" key="5">
    <source>
        <dbReference type="ARBA" id="ARBA00010185"/>
    </source>
</evidence>
<sequence length="294" mass="29452">MSALLEAEEAFGRALPVVAGALAVAGAAVAVLPAGVTARRELRRAWGTSVVAALLFFAALYPVDSPGPLLLPAVLGLVAVAEYAALLRLARGERVVLGVAAVLVPPLAYVAHVLPEEVRFDLRFPALVLVACVLAAVLSGDPARAGERAARTVFGVLWIPLTLSGLLVLEGTAIAVVVAVAFGDVAAWCGGALLARLGGGLARPLSRLSPDRTWAHVLTGGMGVAVGLGAVGGFTVSLWAAVLCGCVVGGLLGSALTREAGAEGTGSWLPGFGGLLGRLGSLLSALPLAMLVAL</sequence>
<evidence type="ECO:0000256" key="8">
    <source>
        <dbReference type="ARBA" id="ARBA00022475"/>
    </source>
</evidence>
<dbReference type="GeneID" id="91571684"/>
<dbReference type="GO" id="GO:0004605">
    <property type="term" value="F:phosphatidate cytidylyltransferase activity"/>
    <property type="evidence" value="ECO:0007669"/>
    <property type="project" value="UniProtKB-EC"/>
</dbReference>
<keyword evidence="16" id="KW-0594">Phospholipid biosynthesis</keyword>
<feature type="transmembrane region" description="Helical" evidence="24">
    <location>
        <begin position="120"/>
        <end position="138"/>
    </location>
</feature>
<evidence type="ECO:0000256" key="14">
    <source>
        <dbReference type="ARBA" id="ARBA00023098"/>
    </source>
</evidence>
<feature type="transmembrane region" description="Helical" evidence="24">
    <location>
        <begin position="95"/>
        <end position="114"/>
    </location>
</feature>
<dbReference type="Pfam" id="PF01148">
    <property type="entry name" value="CTP_transf_1"/>
    <property type="match status" value="1"/>
</dbReference>
<evidence type="ECO:0000256" key="17">
    <source>
        <dbReference type="ARBA" id="ARBA00023264"/>
    </source>
</evidence>
<keyword evidence="12 25" id="KW-0548">Nucleotidyltransferase</keyword>
<feature type="transmembrane region" description="Helical" evidence="24">
    <location>
        <begin position="69"/>
        <end position="88"/>
    </location>
</feature>
<keyword evidence="9" id="KW-0444">Lipid biosynthesis</keyword>
<dbReference type="PANTHER" id="PTHR46382:SF1">
    <property type="entry name" value="PHOSPHATIDATE CYTIDYLYLTRANSFERASE"/>
    <property type="match status" value="1"/>
</dbReference>
<feature type="transmembrane region" description="Helical" evidence="24">
    <location>
        <begin position="174"/>
        <end position="194"/>
    </location>
</feature>
<evidence type="ECO:0000256" key="13">
    <source>
        <dbReference type="ARBA" id="ARBA00022989"/>
    </source>
</evidence>
<comment type="pathway">
    <text evidence="4">Lipid metabolism.</text>
</comment>
<evidence type="ECO:0000256" key="15">
    <source>
        <dbReference type="ARBA" id="ARBA00023136"/>
    </source>
</evidence>
<feature type="transmembrane region" description="Helical" evidence="24">
    <location>
        <begin position="45"/>
        <end position="63"/>
    </location>
</feature>
<evidence type="ECO:0000256" key="2">
    <source>
        <dbReference type="ARBA" id="ARBA00004651"/>
    </source>
</evidence>
<evidence type="ECO:0000256" key="16">
    <source>
        <dbReference type="ARBA" id="ARBA00023209"/>
    </source>
</evidence>
<evidence type="ECO:0000256" key="1">
    <source>
        <dbReference type="ARBA" id="ARBA00001698"/>
    </source>
</evidence>